<evidence type="ECO:0000256" key="1">
    <source>
        <dbReference type="SAM" id="MobiDB-lite"/>
    </source>
</evidence>
<sequence length="64" mass="6835">MIEGVDPQGWADDQFRRDRSLPGDTAAAHAKALASSKLDKPSEVFLLVRDGHAMVVVQSLDASG</sequence>
<keyword evidence="3" id="KW-1185">Reference proteome</keyword>
<comment type="caution">
    <text evidence="2">The sequence shown here is derived from an EMBL/GenBank/DDBJ whole genome shotgun (WGS) entry which is preliminary data.</text>
</comment>
<protein>
    <submittedName>
        <fullName evidence="2">Uncharacterized protein</fullName>
    </submittedName>
</protein>
<accession>A0ABW4S0L2</accession>
<evidence type="ECO:0000313" key="3">
    <source>
        <dbReference type="Proteomes" id="UP001597326"/>
    </source>
</evidence>
<gene>
    <name evidence="2" type="ORF">ACFSCS_15485</name>
</gene>
<proteinExistence type="predicted"/>
<feature type="region of interest" description="Disordered" evidence="1">
    <location>
        <begin position="1"/>
        <end position="23"/>
    </location>
</feature>
<dbReference type="RefSeq" id="WP_343876076.1">
    <property type="nucleotide sequence ID" value="NZ_BAAAIX010000037.1"/>
</dbReference>
<evidence type="ECO:0000313" key="2">
    <source>
        <dbReference type="EMBL" id="MFD1891574.1"/>
    </source>
</evidence>
<dbReference type="EMBL" id="JBHUFZ010000036">
    <property type="protein sequence ID" value="MFD1891574.1"/>
    <property type="molecule type" value="Genomic_DNA"/>
</dbReference>
<organism evidence="2 3">
    <name type="scientific">Luteococcus peritonei</name>
    <dbReference type="NCBI Taxonomy" id="88874"/>
    <lineage>
        <taxon>Bacteria</taxon>
        <taxon>Bacillati</taxon>
        <taxon>Actinomycetota</taxon>
        <taxon>Actinomycetes</taxon>
        <taxon>Propionibacteriales</taxon>
        <taxon>Propionibacteriaceae</taxon>
        <taxon>Luteococcus</taxon>
    </lineage>
</organism>
<reference evidence="3" key="1">
    <citation type="journal article" date="2019" name="Int. J. Syst. Evol. Microbiol.">
        <title>The Global Catalogue of Microorganisms (GCM) 10K type strain sequencing project: providing services to taxonomists for standard genome sequencing and annotation.</title>
        <authorList>
            <consortium name="The Broad Institute Genomics Platform"/>
            <consortium name="The Broad Institute Genome Sequencing Center for Infectious Disease"/>
            <person name="Wu L."/>
            <person name="Ma J."/>
        </authorList>
    </citation>
    <scope>NUCLEOTIDE SEQUENCE [LARGE SCALE GENOMIC DNA]</scope>
    <source>
        <strain evidence="3">CAIM 431</strain>
    </source>
</reference>
<dbReference type="Proteomes" id="UP001597326">
    <property type="component" value="Unassembled WGS sequence"/>
</dbReference>
<name>A0ABW4S0L2_9ACTN</name>